<name>A0A7Y7WFM2_9PSED</name>
<dbReference type="AlphaFoldDB" id="A0A7Y7WFM2"/>
<comment type="caution">
    <text evidence="1">The sequence shown here is derived from an EMBL/GenBank/DDBJ whole genome shotgun (WGS) entry which is preliminary data.</text>
</comment>
<organism evidence="1 2">
    <name type="scientific">Pseudomonas gingeri</name>
    <dbReference type="NCBI Taxonomy" id="117681"/>
    <lineage>
        <taxon>Bacteria</taxon>
        <taxon>Pseudomonadati</taxon>
        <taxon>Pseudomonadota</taxon>
        <taxon>Gammaproteobacteria</taxon>
        <taxon>Pseudomonadales</taxon>
        <taxon>Pseudomonadaceae</taxon>
        <taxon>Pseudomonas</taxon>
    </lineage>
</organism>
<protein>
    <submittedName>
        <fullName evidence="1">Uncharacterized protein</fullName>
    </submittedName>
</protein>
<dbReference type="EMBL" id="JACAPU010000020">
    <property type="protein sequence ID" value="NWB48423.1"/>
    <property type="molecule type" value="Genomic_DNA"/>
</dbReference>
<evidence type="ECO:0000313" key="2">
    <source>
        <dbReference type="Proteomes" id="UP000582981"/>
    </source>
</evidence>
<evidence type="ECO:0000313" key="1">
    <source>
        <dbReference type="EMBL" id="NWB48423.1"/>
    </source>
</evidence>
<gene>
    <name evidence="1" type="ORF">HX829_18175</name>
</gene>
<proteinExistence type="predicted"/>
<accession>A0A7Y7WFM2</accession>
<dbReference type="RefSeq" id="WP_100944013.1">
    <property type="nucleotide sequence ID" value="NZ_JACAPU010000020.1"/>
</dbReference>
<reference evidence="1 2" key="1">
    <citation type="submission" date="2020-04" db="EMBL/GenBank/DDBJ databases">
        <title>Molecular characterization of pseudomonads from Agaricus bisporus reveal novel blotch 2 pathogens in Western Europe.</title>
        <authorList>
            <person name="Taparia T."/>
            <person name="Krijger M."/>
            <person name="Haynes E."/>
            <person name="Elpinstone J.G."/>
            <person name="Noble R."/>
            <person name="Van Der Wolf J."/>
        </authorList>
    </citation>
    <scope>NUCLEOTIDE SEQUENCE [LARGE SCALE GENOMIC DNA]</scope>
    <source>
        <strain evidence="1 2">F1001</strain>
    </source>
</reference>
<sequence length="182" mass="20911">MGKPISGIAWKAATIGGVVYDLSHLAPHLWEVTIPPKDAKPGLSLKVNVTYGLHCFSRSPHLEEQVHQESWYADSRESRVFCSLRWELSKQLPGIIATLGERRCMHTGREEFVIIEVMHRGRVFDYAVFFTVTKARKAEGAHLNLFVNSAHERHDPLQYKKPISFNFILLNRYQGKEIKMPR</sequence>
<dbReference type="Proteomes" id="UP000582981">
    <property type="component" value="Unassembled WGS sequence"/>
</dbReference>